<evidence type="ECO:0000259" key="2">
    <source>
        <dbReference type="Pfam" id="PF07007"/>
    </source>
</evidence>
<accession>W4HHY5</accession>
<reference evidence="3 4" key="1">
    <citation type="journal article" date="2014" name="Antonie Van Leeuwenhoek">
        <title>Roseivivax atlanticus sp. nov., isolated from surface seawater of the Atlantic Ocean.</title>
        <authorList>
            <person name="Li G."/>
            <person name="Lai Q."/>
            <person name="Liu X."/>
            <person name="Sun F."/>
            <person name="Shao Z."/>
        </authorList>
    </citation>
    <scope>NUCLEOTIDE SEQUENCE [LARGE SCALE GENOMIC DNA]</scope>
    <source>
        <strain evidence="3 4">22II-s10s</strain>
    </source>
</reference>
<dbReference type="Pfam" id="PF07007">
    <property type="entry name" value="LprI"/>
    <property type="match status" value="1"/>
</dbReference>
<comment type="caution">
    <text evidence="3">The sequence shown here is derived from an EMBL/GenBank/DDBJ whole genome shotgun (WGS) entry which is preliminary data.</text>
</comment>
<dbReference type="eggNOG" id="COG3755">
    <property type="taxonomic scope" value="Bacteria"/>
</dbReference>
<proteinExistence type="predicted"/>
<keyword evidence="4" id="KW-1185">Reference proteome</keyword>
<evidence type="ECO:0000256" key="1">
    <source>
        <dbReference type="SAM" id="SignalP"/>
    </source>
</evidence>
<dbReference type="AlphaFoldDB" id="W4HHY5"/>
<dbReference type="RefSeq" id="WP_043845909.1">
    <property type="nucleotide sequence ID" value="NZ_AQQW01000010.1"/>
</dbReference>
<dbReference type="STRING" id="1379903.ATO8_16003"/>
<dbReference type="InterPro" id="IPR009739">
    <property type="entry name" value="LprI-like_N"/>
</dbReference>
<dbReference type="Gene3D" id="1.20.1270.180">
    <property type="match status" value="1"/>
</dbReference>
<dbReference type="Proteomes" id="UP000019063">
    <property type="component" value="Unassembled WGS sequence"/>
</dbReference>
<feature type="domain" description="Lysozyme inhibitor LprI-like N-terminal" evidence="2">
    <location>
        <begin position="63"/>
        <end position="150"/>
    </location>
</feature>
<keyword evidence="1" id="KW-0732">Signal</keyword>
<evidence type="ECO:0000313" key="4">
    <source>
        <dbReference type="Proteomes" id="UP000019063"/>
    </source>
</evidence>
<feature type="chain" id="PRO_5004842120" description="Lysozyme inhibitor LprI-like N-terminal domain-containing protein" evidence="1">
    <location>
        <begin position="20"/>
        <end position="157"/>
    </location>
</feature>
<feature type="signal peptide" evidence="1">
    <location>
        <begin position="1"/>
        <end position="19"/>
    </location>
</feature>
<name>W4HHY5_9RHOB</name>
<dbReference type="EMBL" id="AQQW01000010">
    <property type="protein sequence ID" value="ETW11766.1"/>
    <property type="molecule type" value="Genomic_DNA"/>
</dbReference>
<evidence type="ECO:0000313" key="3">
    <source>
        <dbReference type="EMBL" id="ETW11766.1"/>
    </source>
</evidence>
<organism evidence="3 4">
    <name type="scientific">Roseivivax marinus</name>
    <dbReference type="NCBI Taxonomy" id="1379903"/>
    <lineage>
        <taxon>Bacteria</taxon>
        <taxon>Pseudomonadati</taxon>
        <taxon>Pseudomonadota</taxon>
        <taxon>Alphaproteobacteria</taxon>
        <taxon>Rhodobacterales</taxon>
        <taxon>Roseobacteraceae</taxon>
        <taxon>Roseivivax</taxon>
    </lineage>
</organism>
<gene>
    <name evidence="3" type="ORF">ATO8_16003</name>
</gene>
<protein>
    <recommendedName>
        <fullName evidence="2">Lysozyme inhibitor LprI-like N-terminal domain-containing protein</fullName>
    </recommendedName>
</protein>
<sequence>MIRLLAALCILALPTTLPAQGARAPSQSEVGALESCIASQSRGGPPAQVAKACSGLIADRCPDDTTIGISQCLQTETAAWDTLLNRWWGPMKANAQRNGTWDRLLADQRAWISRKEAACAAVYEEWKDGSIRTIMAASCLRDWTAEKTAQFYAALHR</sequence>